<evidence type="ECO:0000256" key="1">
    <source>
        <dbReference type="ARBA" id="ARBA00001426"/>
    </source>
</evidence>
<name>A0ABV4U4D8_9BACT</name>
<comment type="catalytic activity">
    <reaction evidence="1">
        <text>D-glucarate = 5-dehydro-4-deoxy-D-glucarate + H2O</text>
        <dbReference type="Rhea" id="RHEA:14573"/>
        <dbReference type="ChEBI" id="CHEBI:15377"/>
        <dbReference type="ChEBI" id="CHEBI:30612"/>
        <dbReference type="ChEBI" id="CHEBI:42819"/>
        <dbReference type="EC" id="4.2.1.40"/>
    </reaction>
</comment>
<dbReference type="SUPFAM" id="SSF51604">
    <property type="entry name" value="Enolase C-terminal domain-like"/>
    <property type="match status" value="1"/>
</dbReference>
<dbReference type="EMBL" id="JBGUBD010000005">
    <property type="protein sequence ID" value="MFA9478475.1"/>
    <property type="molecule type" value="Genomic_DNA"/>
</dbReference>
<dbReference type="SMART" id="SM00922">
    <property type="entry name" value="MR_MLE"/>
    <property type="match status" value="1"/>
</dbReference>
<dbReference type="SUPFAM" id="SSF54826">
    <property type="entry name" value="Enolase N-terminal domain-like"/>
    <property type="match status" value="1"/>
</dbReference>
<gene>
    <name evidence="5" type="ORF">ACERK3_09225</name>
</gene>
<evidence type="ECO:0000313" key="5">
    <source>
        <dbReference type="EMBL" id="MFA9478475.1"/>
    </source>
</evidence>
<dbReference type="InterPro" id="IPR013342">
    <property type="entry name" value="Mandelate_racemase_C"/>
</dbReference>
<evidence type="ECO:0000256" key="3">
    <source>
        <dbReference type="ARBA" id="ARBA00011973"/>
    </source>
</evidence>
<organism evidence="5 6">
    <name type="scientific">Natronomicrosphaera hydrolytica</name>
    <dbReference type="NCBI Taxonomy" id="3242702"/>
    <lineage>
        <taxon>Bacteria</taxon>
        <taxon>Pseudomonadati</taxon>
        <taxon>Planctomycetota</taxon>
        <taxon>Phycisphaerae</taxon>
        <taxon>Phycisphaerales</taxon>
        <taxon>Phycisphaeraceae</taxon>
        <taxon>Natronomicrosphaera</taxon>
    </lineage>
</organism>
<evidence type="ECO:0000259" key="4">
    <source>
        <dbReference type="SMART" id="SM00922"/>
    </source>
</evidence>
<dbReference type="InterPro" id="IPR034593">
    <property type="entry name" value="DgoD-like"/>
</dbReference>
<evidence type="ECO:0000256" key="2">
    <source>
        <dbReference type="ARBA" id="ARBA00005183"/>
    </source>
</evidence>
<keyword evidence="6" id="KW-1185">Reference proteome</keyword>
<feature type="domain" description="Mandelate racemase/muconate lactonizing enzyme C-terminal" evidence="4">
    <location>
        <begin position="149"/>
        <end position="245"/>
    </location>
</feature>
<dbReference type="Gene3D" id="3.30.390.10">
    <property type="entry name" value="Enolase-like, N-terminal domain"/>
    <property type="match status" value="1"/>
</dbReference>
<accession>A0ABV4U4D8</accession>
<dbReference type="InterPro" id="IPR029065">
    <property type="entry name" value="Enolase_C-like"/>
</dbReference>
<dbReference type="PANTHER" id="PTHR48080:SF4">
    <property type="entry name" value="GLUCARATE DEHYDRATASE"/>
    <property type="match status" value="1"/>
</dbReference>
<dbReference type="EC" id="4.2.1.40" evidence="3"/>
<dbReference type="InterPro" id="IPR029017">
    <property type="entry name" value="Enolase-like_N"/>
</dbReference>
<reference evidence="5 6" key="1">
    <citation type="submission" date="2024-08" db="EMBL/GenBank/DDBJ databases">
        <title>Whole-genome sequencing of halo(alkali)philic microorganisms from hypersaline lakes.</title>
        <authorList>
            <person name="Sorokin D.Y."/>
            <person name="Merkel A.Y."/>
            <person name="Messina E."/>
            <person name="Yakimov M."/>
        </authorList>
    </citation>
    <scope>NUCLEOTIDE SEQUENCE [LARGE SCALE GENOMIC DNA]</scope>
    <source>
        <strain evidence="5 6">AB-hyl4</strain>
    </source>
</reference>
<sequence length="380" mass="42015">MSKSNVIRRIIVHEVKVPAKEGAVNHPSVDHPLHKITVAGQAAWSVQFDALSKVMLELELDSGIVGLGECYRDHAPATIDNIARSLIGQDILTLNRQQLPIGHCREYDGFECAITDAYAKLHDLRVADLLGGPVRDRVKVGAWTGHRTVDEMGPMAQRFAKQGFDNWKLKCGLDDDVVGWCERVAEASPGMTVTLDPNERWERADEARSRIARLAEVGNVLCLEDPIPRWMLAEYAELRKLSPIRIVLHVSLPYIVHGQRVSDAVLALQHRAVDGFNFNGGLAGFAQLDRIAAAANLPCWHGSEVDLGILEAMYVHQAAAAVSCTWPSDIFGRMVREHDLLKQPLRIEPPHVYLPEGPGLGVALDEDAVKAHALDRKVYE</sequence>
<dbReference type="PANTHER" id="PTHR48080">
    <property type="entry name" value="D-GALACTONATE DEHYDRATASE-RELATED"/>
    <property type="match status" value="1"/>
</dbReference>
<dbReference type="InterPro" id="IPR036849">
    <property type="entry name" value="Enolase-like_C_sf"/>
</dbReference>
<dbReference type="Gene3D" id="3.20.20.120">
    <property type="entry name" value="Enolase-like C-terminal domain"/>
    <property type="match status" value="1"/>
</dbReference>
<dbReference type="Pfam" id="PF13378">
    <property type="entry name" value="MR_MLE_C"/>
    <property type="match status" value="1"/>
</dbReference>
<dbReference type="Proteomes" id="UP001575105">
    <property type="component" value="Unassembled WGS sequence"/>
</dbReference>
<comment type="pathway">
    <text evidence="2">Carbohydrate acid metabolism; D-glucarate degradation; 2,5-dioxopentanoate from D-glucarate: step 1/2.</text>
</comment>
<proteinExistence type="predicted"/>
<comment type="caution">
    <text evidence="5">The sequence shown here is derived from an EMBL/GenBank/DDBJ whole genome shotgun (WGS) entry which is preliminary data.</text>
</comment>
<dbReference type="RefSeq" id="WP_425345402.1">
    <property type="nucleotide sequence ID" value="NZ_JBGUBD010000005.1"/>
</dbReference>
<evidence type="ECO:0000313" key="6">
    <source>
        <dbReference type="Proteomes" id="UP001575105"/>
    </source>
</evidence>
<protein>
    <recommendedName>
        <fullName evidence="3">glucarate dehydratase</fullName>
        <ecNumber evidence="3">4.2.1.40</ecNumber>
    </recommendedName>
</protein>